<dbReference type="NCBIfam" id="NF006723">
    <property type="entry name" value="PRK09261.1-1"/>
    <property type="match status" value="1"/>
</dbReference>
<dbReference type="GO" id="GO:0003849">
    <property type="term" value="F:3-deoxy-7-phosphoheptulonate synthase activity"/>
    <property type="evidence" value="ECO:0007669"/>
    <property type="project" value="UniProtKB-EC"/>
</dbReference>
<protein>
    <recommendedName>
        <fullName evidence="8">Phospho-2-dehydro-3-deoxyheptonate aldolase</fullName>
        <ecNumber evidence="8">2.5.1.54</ecNumber>
    </recommendedName>
</protein>
<evidence type="ECO:0000256" key="7">
    <source>
        <dbReference type="ARBA" id="ARBA00047508"/>
    </source>
</evidence>
<dbReference type="SUPFAM" id="SSF51569">
    <property type="entry name" value="Aldolase"/>
    <property type="match status" value="1"/>
</dbReference>
<dbReference type="InterPro" id="IPR013785">
    <property type="entry name" value="Aldolase_TIM"/>
</dbReference>
<evidence type="ECO:0000313" key="10">
    <source>
        <dbReference type="EMBL" id="MEE6113308.1"/>
    </source>
</evidence>
<dbReference type="NCBIfam" id="NF009396">
    <property type="entry name" value="PRK12756.1"/>
    <property type="match status" value="1"/>
</dbReference>
<keyword evidence="4 8" id="KW-0028">Amino-acid biosynthesis</keyword>
<keyword evidence="6 8" id="KW-0057">Aromatic amino acid biosynthesis</keyword>
<keyword evidence="11" id="KW-1185">Reference proteome</keyword>
<dbReference type="PANTHER" id="PTHR21225:SF12">
    <property type="entry name" value="PHOSPHO-2-DEHYDRO-3-DEOXYHEPTONATE ALDOLASE, TYROSINE-INHIBITED"/>
    <property type="match status" value="1"/>
</dbReference>
<feature type="domain" description="DAHP synthetase I/KDSA" evidence="9">
    <location>
        <begin position="42"/>
        <end position="339"/>
    </location>
</feature>
<comment type="similarity">
    <text evidence="3 8">Belongs to the class-I DAHP synthase family.</text>
</comment>
<dbReference type="PANTHER" id="PTHR21225">
    <property type="entry name" value="PHOSPHO-2-DEHYDRO-3-DEOXYHEPTONATE ALDOLASE DAHP SYNTHETASE"/>
    <property type="match status" value="1"/>
</dbReference>
<reference evidence="10 11" key="1">
    <citation type="journal article" date="2022" name="Front. Microbiol.">
        <title>Commensal bacteria contribute to the growth of multidrug-resistant Avibacterium paragallinarum in chickens.</title>
        <authorList>
            <person name="Zhu J."/>
            <person name="Chen Y."/>
            <person name="Wu Y."/>
            <person name="Wang Y."/>
            <person name="Zhu K."/>
        </authorList>
    </citation>
    <scope>NUCLEOTIDE SEQUENCE [LARGE SCALE GENOMIC DNA]</scope>
    <source>
        <strain evidence="10 11">AV12</strain>
    </source>
</reference>
<name>A0ABU7QRW2_AVIPA</name>
<dbReference type="Pfam" id="PF00793">
    <property type="entry name" value="DAHP_synth_1"/>
    <property type="match status" value="1"/>
</dbReference>
<organism evidence="10 11">
    <name type="scientific">Avibacterium paragallinarum</name>
    <name type="common">Haemophilus gallinarum</name>
    <dbReference type="NCBI Taxonomy" id="728"/>
    <lineage>
        <taxon>Bacteria</taxon>
        <taxon>Pseudomonadati</taxon>
        <taxon>Pseudomonadota</taxon>
        <taxon>Gammaproteobacteria</taxon>
        <taxon>Pasteurellales</taxon>
        <taxon>Pasteurellaceae</taxon>
        <taxon>Avibacterium</taxon>
    </lineage>
</organism>
<dbReference type="NCBIfam" id="NF009395">
    <property type="entry name" value="PRK12755.1"/>
    <property type="match status" value="1"/>
</dbReference>
<evidence type="ECO:0000313" key="11">
    <source>
        <dbReference type="Proteomes" id="UP001352533"/>
    </source>
</evidence>
<comment type="catalytic activity">
    <reaction evidence="7 8">
        <text>D-erythrose 4-phosphate + phosphoenolpyruvate + H2O = 7-phospho-2-dehydro-3-deoxy-D-arabino-heptonate + phosphate</text>
        <dbReference type="Rhea" id="RHEA:14717"/>
        <dbReference type="ChEBI" id="CHEBI:15377"/>
        <dbReference type="ChEBI" id="CHEBI:16897"/>
        <dbReference type="ChEBI" id="CHEBI:43474"/>
        <dbReference type="ChEBI" id="CHEBI:58394"/>
        <dbReference type="ChEBI" id="CHEBI:58702"/>
        <dbReference type="EC" id="2.5.1.54"/>
    </reaction>
</comment>
<keyword evidence="5 8" id="KW-0808">Transferase</keyword>
<evidence type="ECO:0000259" key="9">
    <source>
        <dbReference type="Pfam" id="PF00793"/>
    </source>
</evidence>
<dbReference type="EC" id="2.5.1.54" evidence="8"/>
<evidence type="ECO:0000256" key="8">
    <source>
        <dbReference type="PIRNR" id="PIRNR001361"/>
    </source>
</evidence>
<comment type="caution">
    <text evidence="10">The sequence shown here is derived from an EMBL/GenBank/DDBJ whole genome shotgun (WGS) entry which is preliminary data.</text>
</comment>
<dbReference type="InterPro" id="IPR006219">
    <property type="entry name" value="DAHP_synth_1"/>
</dbReference>
<proteinExistence type="inferred from homology"/>
<evidence type="ECO:0000256" key="6">
    <source>
        <dbReference type="ARBA" id="ARBA00023141"/>
    </source>
</evidence>
<dbReference type="EMBL" id="JAMDKS010000019">
    <property type="protein sequence ID" value="MEE6113308.1"/>
    <property type="molecule type" value="Genomic_DNA"/>
</dbReference>
<evidence type="ECO:0000256" key="5">
    <source>
        <dbReference type="ARBA" id="ARBA00022679"/>
    </source>
</evidence>
<evidence type="ECO:0000256" key="2">
    <source>
        <dbReference type="ARBA" id="ARBA00004688"/>
    </source>
</evidence>
<comment type="pathway">
    <text evidence="2 8">Metabolic intermediate biosynthesis; chorismate biosynthesis; chorismate from D-erythrose 4-phosphate and phosphoenolpyruvate: step 1/7.</text>
</comment>
<sequence>MYIANDDTRIGKVEQVLPPIALIEKYPASEVAINTVKKARQQAHNIIHRKDDRLLVVIGPCSIHDPKSALEYAQRIKAMREKYQDSLEIIMRVYFEKPRTTVGWKGLINDPYLNNSYALNDGLRIARKLLLDINNLEVPTAGEFLDMITPQYVADFMSWGAIGARTTESQVHRELASGLSCAVGFKNATNGGVRIALDAIGAAEAPHYFLSVTKFGHSAIVSTKGNADCHIILRGGDNRPNYSAKDVNEVCASIEKSGRIPHVMVDFSHANSNKQFKKQLEVCADVCQQIAQGSNQIFGVMIESHLVEGRQDLVEGKELVYGQSITDACIGWEDSEAVLQALSDAVLARRNVTQ</sequence>
<dbReference type="InterPro" id="IPR006218">
    <property type="entry name" value="DAHP1/KDSA"/>
</dbReference>
<evidence type="ECO:0000256" key="1">
    <source>
        <dbReference type="ARBA" id="ARBA00003726"/>
    </source>
</evidence>
<dbReference type="Proteomes" id="UP001352533">
    <property type="component" value="Unassembled WGS sequence"/>
</dbReference>
<dbReference type="NCBIfam" id="TIGR00034">
    <property type="entry name" value="aroFGH"/>
    <property type="match status" value="1"/>
</dbReference>
<dbReference type="PIRSF" id="PIRSF001361">
    <property type="entry name" value="DAHP_synthase"/>
    <property type="match status" value="1"/>
</dbReference>
<accession>A0ABU7QRW2</accession>
<evidence type="ECO:0000256" key="4">
    <source>
        <dbReference type="ARBA" id="ARBA00022605"/>
    </source>
</evidence>
<comment type="function">
    <text evidence="1 8">Stereospecific condensation of phosphoenolpyruvate (PEP) and D-erythrose-4-phosphate (E4P) giving rise to 3-deoxy-D-arabino-heptulosonate-7-phosphate (DAHP).</text>
</comment>
<dbReference type="Gene3D" id="3.20.20.70">
    <property type="entry name" value="Aldolase class I"/>
    <property type="match status" value="1"/>
</dbReference>
<gene>
    <name evidence="10" type="primary">aroG</name>
    <name evidence="10" type="ORF">M5S25_08905</name>
</gene>
<evidence type="ECO:0000256" key="3">
    <source>
        <dbReference type="ARBA" id="ARBA00007985"/>
    </source>
</evidence>